<dbReference type="SUPFAM" id="SSF82866">
    <property type="entry name" value="Multidrug efflux transporter AcrB transmembrane domain"/>
    <property type="match status" value="2"/>
</dbReference>
<keyword evidence="4 6" id="KW-1133">Transmembrane helix</keyword>
<accession>A0A1S2L3A1</accession>
<reference evidence="9 10" key="3">
    <citation type="journal article" date="2019" name="Int. J. Syst. Evol. Microbiol.">
        <title>Anaerobacillus isosaccharinicus sp. nov., an alkaliphilic bacterium which degrades isosaccharinic acid.</title>
        <authorList>
            <person name="Bassil N.M."/>
            <person name="Lloyd J.R."/>
        </authorList>
    </citation>
    <scope>NUCLEOTIDE SEQUENCE [LARGE SCALE GENOMIC DNA]</scope>
    <source>
        <strain evidence="9 10">NB2006</strain>
    </source>
</reference>
<dbReference type="InterPro" id="IPR000731">
    <property type="entry name" value="SSD"/>
</dbReference>
<evidence type="ECO:0000256" key="6">
    <source>
        <dbReference type="SAM" id="Phobius"/>
    </source>
</evidence>
<feature type="transmembrane region" description="Helical" evidence="6">
    <location>
        <begin position="110"/>
        <end position="130"/>
    </location>
</feature>
<dbReference type="PANTHER" id="PTHR33406">
    <property type="entry name" value="MEMBRANE PROTEIN MJ1562-RELATED"/>
    <property type="match status" value="1"/>
</dbReference>
<sequence>MGKVTKTRSQARNSLKVTIQKMAPAVLTALVATTLGFIALYTSPVPMIQDFGKMLSLGMIISFIVGIFLLIPLLYIRDGFFRESEVIKDQKSTSISIFDRFLNWWTNKVMLFRWVIVIVAIGLAALGIVLDLEAPAETDVETFMPQESEALADINYVREVLGSTSQVSLIYEGEDILSDSTLTWVQRISEDIAVEFPNEVVTVKSLPELLETIEQEQRPSVNKVDLIEWLPEDQRNRFINTTNTKGVIHISIKKMSTEELESFVEELKAFIEGNRIGSLETRLTGQSILDLEMVTALTTGRYKMTLLGMALVFLGLLAIYRRPEKAIIPLLPVLLIVGWSGLVVYGLGIEYTPLTATLGALIIGIGTEFTILLMERYYEERQAGASNRTAILIANQKIGKAIFASALTTIGGFSALLFSDFAILSDFGMMTLINIGLALISTILVLPALLMIVGPWIYRKKLRQSV</sequence>
<proteinExistence type="predicted"/>
<dbReference type="KEGG" id="aia:AWH56_001875"/>
<dbReference type="RefSeq" id="WP_071318878.1">
    <property type="nucleotide sequence ID" value="NZ_CP063356.2"/>
</dbReference>
<keyword evidence="10" id="KW-1185">Reference proteome</keyword>
<dbReference type="InterPro" id="IPR050545">
    <property type="entry name" value="Mycobact_MmpL"/>
</dbReference>
<evidence type="ECO:0000313" key="9">
    <source>
        <dbReference type="EMBL" id="QOY36465.1"/>
    </source>
</evidence>
<dbReference type="AlphaFoldDB" id="A0A1S2L3A1"/>
<evidence type="ECO:0000256" key="1">
    <source>
        <dbReference type="ARBA" id="ARBA00004651"/>
    </source>
</evidence>
<keyword evidence="5 6" id="KW-0472">Membrane</keyword>
<organism evidence="8 10">
    <name type="scientific">Anaerobacillus isosaccharinicus</name>
    <dbReference type="NCBI Taxonomy" id="1532552"/>
    <lineage>
        <taxon>Bacteria</taxon>
        <taxon>Bacillati</taxon>
        <taxon>Bacillota</taxon>
        <taxon>Bacilli</taxon>
        <taxon>Bacillales</taxon>
        <taxon>Bacillaceae</taxon>
        <taxon>Anaerobacillus</taxon>
    </lineage>
</organism>
<keyword evidence="2" id="KW-1003">Cell membrane</keyword>
<feature type="transmembrane region" description="Helical" evidence="6">
    <location>
        <begin position="435"/>
        <end position="458"/>
    </location>
</feature>
<dbReference type="EMBL" id="LQXD01000181">
    <property type="protein sequence ID" value="OIJ06790.1"/>
    <property type="molecule type" value="Genomic_DNA"/>
</dbReference>
<reference evidence="9 10" key="2">
    <citation type="journal article" date="2017" name="Genome Announc.">
        <title>Draft Genome Sequences of Four Alkaliphilic Bacteria Belonging to the Anaerobacillus Genus.</title>
        <authorList>
            <person name="Bassil N.M."/>
            <person name="Lloyd J.R."/>
        </authorList>
    </citation>
    <scope>NUCLEOTIDE SEQUENCE [LARGE SCALE GENOMIC DNA]</scope>
    <source>
        <strain evidence="9 10">NB2006</strain>
    </source>
</reference>
<feature type="transmembrane region" description="Helical" evidence="6">
    <location>
        <begin position="54"/>
        <end position="76"/>
    </location>
</feature>
<dbReference type="Proteomes" id="UP000180175">
    <property type="component" value="Chromosome"/>
</dbReference>
<evidence type="ECO:0000313" key="10">
    <source>
        <dbReference type="Proteomes" id="UP000180175"/>
    </source>
</evidence>
<evidence type="ECO:0000256" key="4">
    <source>
        <dbReference type="ARBA" id="ARBA00022989"/>
    </source>
</evidence>
<protein>
    <submittedName>
        <fullName evidence="9">MMPL family transporter</fullName>
    </submittedName>
</protein>
<feature type="domain" description="SSD" evidence="7">
    <location>
        <begin position="343"/>
        <end position="452"/>
    </location>
</feature>
<evidence type="ECO:0000256" key="3">
    <source>
        <dbReference type="ARBA" id="ARBA00022692"/>
    </source>
</evidence>
<dbReference type="PROSITE" id="PS50156">
    <property type="entry name" value="SSD"/>
    <property type="match status" value="1"/>
</dbReference>
<keyword evidence="3 6" id="KW-0812">Transmembrane</keyword>
<dbReference type="OrthoDB" id="9809027at2"/>
<name>A0A1S2L3A1_9BACI</name>
<evidence type="ECO:0000313" key="8">
    <source>
        <dbReference type="EMBL" id="OIJ06790.1"/>
    </source>
</evidence>
<dbReference type="PANTHER" id="PTHR33406:SF13">
    <property type="entry name" value="MEMBRANE PROTEIN YDFJ"/>
    <property type="match status" value="1"/>
</dbReference>
<evidence type="ECO:0000256" key="2">
    <source>
        <dbReference type="ARBA" id="ARBA00022475"/>
    </source>
</evidence>
<dbReference type="InterPro" id="IPR004869">
    <property type="entry name" value="MMPL_dom"/>
</dbReference>
<feature type="transmembrane region" description="Helical" evidence="6">
    <location>
        <begin position="327"/>
        <end position="348"/>
    </location>
</feature>
<dbReference type="Gene3D" id="1.20.1640.10">
    <property type="entry name" value="Multidrug efflux transporter AcrB transmembrane domain"/>
    <property type="match status" value="2"/>
</dbReference>
<reference evidence="8 10" key="1">
    <citation type="submission" date="2016-10" db="EMBL/GenBank/DDBJ databases">
        <title>Draft genome sequences of four alkaliphilic bacteria belonging to the Anaerobacillus genus.</title>
        <authorList>
            <person name="Bassil N.M."/>
            <person name="Lloyd J.R."/>
        </authorList>
    </citation>
    <scope>NUCLEOTIDE SEQUENCE [LARGE SCALE GENOMIC DNA]</scope>
    <source>
        <strain evidence="8 10">NB2006</strain>
    </source>
</reference>
<comment type="subcellular location">
    <subcellularLocation>
        <location evidence="1">Cell membrane</location>
        <topology evidence="1">Multi-pass membrane protein</topology>
    </subcellularLocation>
</comment>
<dbReference type="GO" id="GO:0005886">
    <property type="term" value="C:plasma membrane"/>
    <property type="evidence" value="ECO:0007669"/>
    <property type="project" value="UniProtKB-SubCell"/>
</dbReference>
<evidence type="ECO:0000259" key="7">
    <source>
        <dbReference type="PROSITE" id="PS50156"/>
    </source>
</evidence>
<reference evidence="9" key="4">
    <citation type="submission" date="2020-10" db="EMBL/GenBank/DDBJ databases">
        <authorList>
            <person name="Bassil N.M."/>
            <person name="Lloyd J.R."/>
        </authorList>
    </citation>
    <scope>NUCLEOTIDE SEQUENCE</scope>
    <source>
        <strain evidence="9">NB2006</strain>
    </source>
</reference>
<feature type="transmembrane region" description="Helical" evidence="6">
    <location>
        <begin position="354"/>
        <end position="374"/>
    </location>
</feature>
<dbReference type="Pfam" id="PF03176">
    <property type="entry name" value="MMPL"/>
    <property type="match status" value="1"/>
</dbReference>
<feature type="transmembrane region" description="Helical" evidence="6">
    <location>
        <begin position="302"/>
        <end position="320"/>
    </location>
</feature>
<gene>
    <name evidence="9" type="ORF">AWH56_001875</name>
    <name evidence="8" type="ORF">AWH56_20955</name>
</gene>
<feature type="transmembrane region" description="Helical" evidence="6">
    <location>
        <begin position="401"/>
        <end position="423"/>
    </location>
</feature>
<dbReference type="EMBL" id="CP063356">
    <property type="protein sequence ID" value="QOY36465.1"/>
    <property type="molecule type" value="Genomic_DNA"/>
</dbReference>
<evidence type="ECO:0000256" key="5">
    <source>
        <dbReference type="ARBA" id="ARBA00023136"/>
    </source>
</evidence>
<feature type="transmembrane region" description="Helical" evidence="6">
    <location>
        <begin position="21"/>
        <end position="42"/>
    </location>
</feature>